<gene>
    <name evidence="2" type="ORF">SVUK_LOCUS3495</name>
</gene>
<keyword evidence="3" id="KW-1185">Reference proteome</keyword>
<evidence type="ECO:0000313" key="2">
    <source>
        <dbReference type="EMBL" id="VDM68497.1"/>
    </source>
</evidence>
<name>A0A3P7IW66_STRVU</name>
<organism evidence="2 3">
    <name type="scientific">Strongylus vulgaris</name>
    <name type="common">Blood worm</name>
    <dbReference type="NCBI Taxonomy" id="40348"/>
    <lineage>
        <taxon>Eukaryota</taxon>
        <taxon>Metazoa</taxon>
        <taxon>Ecdysozoa</taxon>
        <taxon>Nematoda</taxon>
        <taxon>Chromadorea</taxon>
        <taxon>Rhabditida</taxon>
        <taxon>Rhabditina</taxon>
        <taxon>Rhabditomorpha</taxon>
        <taxon>Strongyloidea</taxon>
        <taxon>Strongylidae</taxon>
        <taxon>Strongylus</taxon>
    </lineage>
</organism>
<feature type="compositionally biased region" description="Basic residues" evidence="1">
    <location>
        <begin position="1"/>
        <end position="11"/>
    </location>
</feature>
<feature type="compositionally biased region" description="Low complexity" evidence="1">
    <location>
        <begin position="12"/>
        <end position="33"/>
    </location>
</feature>
<evidence type="ECO:0000256" key="1">
    <source>
        <dbReference type="SAM" id="MobiDB-lite"/>
    </source>
</evidence>
<feature type="compositionally biased region" description="Polar residues" evidence="1">
    <location>
        <begin position="34"/>
        <end position="45"/>
    </location>
</feature>
<protein>
    <submittedName>
        <fullName evidence="2">Uncharacterized protein</fullName>
    </submittedName>
</protein>
<dbReference type="AlphaFoldDB" id="A0A3P7IW66"/>
<proteinExistence type="predicted"/>
<dbReference type="EMBL" id="UYYB01009010">
    <property type="protein sequence ID" value="VDM68497.1"/>
    <property type="molecule type" value="Genomic_DNA"/>
</dbReference>
<feature type="compositionally biased region" description="Low complexity" evidence="1">
    <location>
        <begin position="46"/>
        <end position="73"/>
    </location>
</feature>
<accession>A0A3P7IW66</accession>
<evidence type="ECO:0000313" key="3">
    <source>
        <dbReference type="Proteomes" id="UP000270094"/>
    </source>
</evidence>
<dbReference type="Proteomes" id="UP000270094">
    <property type="component" value="Unassembled WGS sequence"/>
</dbReference>
<sequence length="176" mass="18990">MRGRHAVRRSIARTSSGSSSNLSRLASSSENLNISANSSASTENHTATVTSTITSSETVVRNGSTTETTSRISSSVEIKVEEKKELTEAPVTPVFCVGGEGIRLETDQHLTPMTRKRSSEADLGHDIPSKKLLHVKSDNGLPVIAGDTGGLLIEYFRLFSFPLHPDYLLCIYSLAI</sequence>
<reference evidence="2 3" key="1">
    <citation type="submission" date="2018-11" db="EMBL/GenBank/DDBJ databases">
        <authorList>
            <consortium name="Pathogen Informatics"/>
        </authorList>
    </citation>
    <scope>NUCLEOTIDE SEQUENCE [LARGE SCALE GENOMIC DNA]</scope>
</reference>
<dbReference type="OrthoDB" id="5867081at2759"/>
<feature type="region of interest" description="Disordered" evidence="1">
    <location>
        <begin position="1"/>
        <end position="73"/>
    </location>
</feature>